<dbReference type="Proteomes" id="UP000192342">
    <property type="component" value="Unassembled WGS sequence"/>
</dbReference>
<dbReference type="EMBL" id="AQQV01000001">
    <property type="protein sequence ID" value="ORE89216.1"/>
    <property type="molecule type" value="Genomic_DNA"/>
</dbReference>
<dbReference type="Gene3D" id="1.25.40.10">
    <property type="entry name" value="Tetratricopeptide repeat domain"/>
    <property type="match status" value="1"/>
</dbReference>
<feature type="transmembrane region" description="Helical" evidence="1">
    <location>
        <begin position="300"/>
        <end position="318"/>
    </location>
</feature>
<feature type="transmembrane region" description="Helical" evidence="1">
    <location>
        <begin position="80"/>
        <end position="99"/>
    </location>
</feature>
<accession>A0A1Y1SHT7</accession>
<evidence type="ECO:0000256" key="1">
    <source>
        <dbReference type="SAM" id="Phobius"/>
    </source>
</evidence>
<feature type="transmembrane region" description="Helical" evidence="1">
    <location>
        <begin position="111"/>
        <end position="134"/>
    </location>
</feature>
<keyword evidence="1" id="KW-1133">Transmembrane helix</keyword>
<comment type="caution">
    <text evidence="2">The sequence shown here is derived from an EMBL/GenBank/DDBJ whole genome shotgun (WGS) entry which is preliminary data.</text>
</comment>
<protein>
    <recommendedName>
        <fullName evidence="4">TPR repeat-containing protein</fullName>
    </recommendedName>
</protein>
<sequence length="641" mass="70117">MLIATVWAYLPGLAGDFLFDDYANLSALGAYGPIDSGPAFWRYITSGIADPTGRPIALLSFLLDARDWPADAHAFKRNNLALHVFNSVLLLTALWRILATPQFRAAQLTHAFPIALMATAFWALHPLMVSTTLYVVQRQAMLPATFFLLALHGWISGRLCLHAGRALSGFLWMSLSVGCATTLATLSKANGVLLPSLIGVVEITLLGQRGNAAAQTRGLNSARIALLLAPSIAVLAYLLGQIPSAVESSNLSRPWTLTQRLLTEPRALFDYLGLLVLPRPFTSGLFNDNYLLSSSLSTPWSTLPALGGIIGLCWFGFASRYHRPLLASALMFFFVGHALESTVIPLELHYEHRNYLPALLLFLPLAAQLRPAGKRAHITTAVGLILTMTLAFMTHARSTLWGNPHEQALVWAALNPDSPRAQTFAAAHEMRTGQAHAAYARLSKVLQDHPNEIQLSLNSIRAACLSRQFTSHDLQSAVDSITNATHGGHFLFTWLTSALESSDLADCEGLPWDWASRLLDAAHENGKLSGLNIRQQELLNLQGQLALSRGDGDRSLSLFNQALELHATPATALAQAAALGNAGFANHGLLHLQHFEELPRIQSSKHLSMTNLHQWILQNQGYWKNELTNLRMALKTDAQNY</sequence>
<proteinExistence type="predicted"/>
<evidence type="ECO:0008006" key="4">
    <source>
        <dbReference type="Google" id="ProtNLM"/>
    </source>
</evidence>
<keyword evidence="1" id="KW-0472">Membrane</keyword>
<dbReference type="STRING" id="1317117.ATO7_05035"/>
<reference evidence="2 3" key="1">
    <citation type="submission" date="2013-04" db="EMBL/GenBank/DDBJ databases">
        <title>Oceanococcus atlanticus 22II-S10r2 Genome Sequencing.</title>
        <authorList>
            <person name="Lai Q."/>
            <person name="Li G."/>
            <person name="Shao Z."/>
        </authorList>
    </citation>
    <scope>NUCLEOTIDE SEQUENCE [LARGE SCALE GENOMIC DNA]</scope>
    <source>
        <strain evidence="2 3">22II-S10r2</strain>
    </source>
</reference>
<dbReference type="OrthoDB" id="8566379at2"/>
<name>A0A1Y1SHT7_9GAMM</name>
<dbReference type="SUPFAM" id="SSF48452">
    <property type="entry name" value="TPR-like"/>
    <property type="match status" value="1"/>
</dbReference>
<organism evidence="2 3">
    <name type="scientific">Oceanococcus atlanticus</name>
    <dbReference type="NCBI Taxonomy" id="1317117"/>
    <lineage>
        <taxon>Bacteria</taxon>
        <taxon>Pseudomonadati</taxon>
        <taxon>Pseudomonadota</taxon>
        <taxon>Gammaproteobacteria</taxon>
        <taxon>Chromatiales</taxon>
        <taxon>Oceanococcaceae</taxon>
        <taxon>Oceanococcus</taxon>
    </lineage>
</organism>
<keyword evidence="3" id="KW-1185">Reference proteome</keyword>
<dbReference type="InterPro" id="IPR011990">
    <property type="entry name" value="TPR-like_helical_dom_sf"/>
</dbReference>
<evidence type="ECO:0000313" key="3">
    <source>
        <dbReference type="Proteomes" id="UP000192342"/>
    </source>
</evidence>
<dbReference type="RefSeq" id="WP_083560130.1">
    <property type="nucleotide sequence ID" value="NZ_AQQV01000001.1"/>
</dbReference>
<feature type="transmembrane region" description="Helical" evidence="1">
    <location>
        <begin position="325"/>
        <end position="346"/>
    </location>
</feature>
<gene>
    <name evidence="2" type="ORF">ATO7_05035</name>
</gene>
<dbReference type="AlphaFoldDB" id="A0A1Y1SHT7"/>
<feature type="transmembrane region" description="Helical" evidence="1">
    <location>
        <begin position="224"/>
        <end position="246"/>
    </location>
</feature>
<evidence type="ECO:0000313" key="2">
    <source>
        <dbReference type="EMBL" id="ORE89216.1"/>
    </source>
</evidence>
<keyword evidence="1" id="KW-0812">Transmembrane</keyword>